<evidence type="ECO:0000313" key="4">
    <source>
        <dbReference type="Proteomes" id="UP000681155"/>
    </source>
</evidence>
<dbReference type="RefSeq" id="WP_214380631.1">
    <property type="nucleotide sequence ID" value="NZ_CP075566.1"/>
</dbReference>
<evidence type="ECO:0000313" key="3">
    <source>
        <dbReference type="EMBL" id="QVW24137.1"/>
    </source>
</evidence>
<keyword evidence="4" id="KW-1185">Reference proteome</keyword>
<proteinExistence type="predicted"/>
<dbReference type="PROSITE" id="PS51740">
    <property type="entry name" value="SPOVT_ABRB"/>
    <property type="match status" value="1"/>
</dbReference>
<accession>A0ABX8EWK6</accession>
<evidence type="ECO:0000256" key="1">
    <source>
        <dbReference type="PROSITE-ProRule" id="PRU01076"/>
    </source>
</evidence>
<gene>
    <name evidence="3" type="ORF">KJF94_00720</name>
</gene>
<evidence type="ECO:0000259" key="2">
    <source>
        <dbReference type="PROSITE" id="PS51740"/>
    </source>
</evidence>
<reference evidence="3 4" key="1">
    <citation type="submission" date="2021-05" db="EMBL/GenBank/DDBJ databases">
        <title>Complete genome of the cytokinin-producing biocontrol strain Pseudomonas fluorescens G20-18.</title>
        <authorList>
            <person name="Nielsen T.K."/>
            <person name="Mekureyaw M.F."/>
            <person name="Hansen L.H."/>
            <person name="Nicolaisen M.H."/>
            <person name="Roitsch T.G."/>
            <person name="Hennessy R.C."/>
        </authorList>
    </citation>
    <scope>NUCLEOTIDE SEQUENCE [LARGE SCALE GENOMIC DNA]</scope>
    <source>
        <strain evidence="3 4">G20-18</strain>
    </source>
</reference>
<dbReference type="InterPro" id="IPR007159">
    <property type="entry name" value="SpoVT-AbrB_dom"/>
</dbReference>
<keyword evidence="1" id="KW-0238">DNA-binding</keyword>
<dbReference type="EMBL" id="CP075566">
    <property type="protein sequence ID" value="QVW24137.1"/>
    <property type="molecule type" value="Genomic_DNA"/>
</dbReference>
<feature type="domain" description="SpoVT-AbrB" evidence="2">
    <location>
        <begin position="80"/>
        <end position="124"/>
    </location>
</feature>
<dbReference type="Proteomes" id="UP000681155">
    <property type="component" value="Chromosome"/>
</dbReference>
<name>A0ABX8EWK6_9PSED</name>
<organism evidence="3 4">
    <name type="scientific">Pseudomonas hormoni</name>
    <dbReference type="NCBI Taxonomy" id="3093767"/>
    <lineage>
        <taxon>Bacteria</taxon>
        <taxon>Pseudomonadati</taxon>
        <taxon>Pseudomonadota</taxon>
        <taxon>Gammaproteobacteria</taxon>
        <taxon>Pseudomonadales</taxon>
        <taxon>Pseudomonadaceae</taxon>
        <taxon>Pseudomonas</taxon>
    </lineage>
</organism>
<sequence length="135" mass="15283">MTWIMFFRHLKNSALTLLRILFEDKEMRGDRFDDLKCSKSGALSVDIKDIQASESYKKARMQSDRVLGIIPKTEHNRKSISGAKIDSIGRISLPNNVRNKIAAGSEIEFSELPNGRILILLTPHTIITERDSPKS</sequence>
<protein>
    <recommendedName>
        <fullName evidence="2">SpoVT-AbrB domain-containing protein</fullName>
    </recommendedName>
</protein>